<dbReference type="CDD" id="cd05476">
    <property type="entry name" value="pepsin_A_like_plant"/>
    <property type="match status" value="1"/>
</dbReference>
<name>A0AAE2CV43_9LAMI</name>
<dbReference type="InterPro" id="IPR034161">
    <property type="entry name" value="Pepsin-like_plant"/>
</dbReference>
<dbReference type="GO" id="GO:0005576">
    <property type="term" value="C:extracellular region"/>
    <property type="evidence" value="ECO:0007669"/>
    <property type="project" value="UniProtKB-SubCell"/>
</dbReference>
<dbReference type="PROSITE" id="PS00141">
    <property type="entry name" value="ASP_PROTEASE"/>
    <property type="match status" value="1"/>
</dbReference>
<keyword evidence="6" id="KW-0064">Aspartyl protease</keyword>
<comment type="subcellular location">
    <subcellularLocation>
        <location evidence="1">Secreted</location>
    </subcellularLocation>
</comment>
<evidence type="ECO:0000256" key="5">
    <source>
        <dbReference type="ARBA" id="ARBA00022729"/>
    </source>
</evidence>
<dbReference type="InterPro" id="IPR021109">
    <property type="entry name" value="Peptidase_aspartic_dom_sf"/>
</dbReference>
<dbReference type="InterPro" id="IPR033121">
    <property type="entry name" value="PEPTIDASE_A1"/>
</dbReference>
<dbReference type="GO" id="GO:0004190">
    <property type="term" value="F:aspartic-type endopeptidase activity"/>
    <property type="evidence" value="ECO:0007669"/>
    <property type="project" value="UniProtKB-KW"/>
</dbReference>
<feature type="chain" id="PRO_5042157742" evidence="9">
    <location>
        <begin position="30"/>
        <end position="453"/>
    </location>
</feature>
<dbReference type="EMBL" id="JACGWO010000002">
    <property type="protein sequence ID" value="KAK4435620.1"/>
    <property type="molecule type" value="Genomic_DNA"/>
</dbReference>
<keyword evidence="5 9" id="KW-0732">Signal</keyword>
<evidence type="ECO:0000256" key="2">
    <source>
        <dbReference type="ARBA" id="ARBA00007447"/>
    </source>
</evidence>
<evidence type="ECO:0000256" key="4">
    <source>
        <dbReference type="ARBA" id="ARBA00022670"/>
    </source>
</evidence>
<proteinExistence type="inferred from homology"/>
<evidence type="ECO:0000256" key="7">
    <source>
        <dbReference type="ARBA" id="ARBA00022801"/>
    </source>
</evidence>
<organism evidence="11 12">
    <name type="scientific">Sesamum alatum</name>
    <dbReference type="NCBI Taxonomy" id="300844"/>
    <lineage>
        <taxon>Eukaryota</taxon>
        <taxon>Viridiplantae</taxon>
        <taxon>Streptophyta</taxon>
        <taxon>Embryophyta</taxon>
        <taxon>Tracheophyta</taxon>
        <taxon>Spermatophyta</taxon>
        <taxon>Magnoliopsida</taxon>
        <taxon>eudicotyledons</taxon>
        <taxon>Gunneridae</taxon>
        <taxon>Pentapetalae</taxon>
        <taxon>asterids</taxon>
        <taxon>lamiids</taxon>
        <taxon>Lamiales</taxon>
        <taxon>Pedaliaceae</taxon>
        <taxon>Sesamum</taxon>
    </lineage>
</organism>
<dbReference type="Pfam" id="PF14541">
    <property type="entry name" value="TAXi_C"/>
    <property type="match status" value="1"/>
</dbReference>
<gene>
    <name evidence="11" type="ORF">Salat_0725500</name>
</gene>
<comment type="caution">
    <text evidence="11">The sequence shown here is derived from an EMBL/GenBank/DDBJ whole genome shotgun (WGS) entry which is preliminary data.</text>
</comment>
<dbReference type="InterPro" id="IPR032861">
    <property type="entry name" value="TAXi_N"/>
</dbReference>
<dbReference type="Gene3D" id="2.40.70.10">
    <property type="entry name" value="Acid Proteases"/>
    <property type="match status" value="2"/>
</dbReference>
<evidence type="ECO:0000313" key="11">
    <source>
        <dbReference type="EMBL" id="KAK4435620.1"/>
    </source>
</evidence>
<dbReference type="FunFam" id="2.40.70.10:FF:000016">
    <property type="entry name" value="Probable aspartic protease At2g35615"/>
    <property type="match status" value="1"/>
</dbReference>
<evidence type="ECO:0000256" key="3">
    <source>
        <dbReference type="ARBA" id="ARBA00022525"/>
    </source>
</evidence>
<feature type="domain" description="Peptidase A1" evidence="10">
    <location>
        <begin position="100"/>
        <end position="445"/>
    </location>
</feature>
<evidence type="ECO:0000256" key="9">
    <source>
        <dbReference type="SAM" id="SignalP"/>
    </source>
</evidence>
<comment type="similarity">
    <text evidence="2">Belongs to the peptidase A1 family.</text>
</comment>
<reference evidence="11" key="1">
    <citation type="submission" date="2020-06" db="EMBL/GenBank/DDBJ databases">
        <authorList>
            <person name="Li T."/>
            <person name="Hu X."/>
            <person name="Zhang T."/>
            <person name="Song X."/>
            <person name="Zhang H."/>
            <person name="Dai N."/>
            <person name="Sheng W."/>
            <person name="Hou X."/>
            <person name="Wei L."/>
        </authorList>
    </citation>
    <scope>NUCLEOTIDE SEQUENCE</scope>
    <source>
        <strain evidence="11">3651</strain>
        <tissue evidence="11">Leaf</tissue>
    </source>
</reference>
<feature type="signal peptide" evidence="9">
    <location>
        <begin position="1"/>
        <end position="29"/>
    </location>
</feature>
<accession>A0AAE2CV43</accession>
<keyword evidence="7" id="KW-0378">Hydrolase</keyword>
<dbReference type="FunFam" id="2.40.70.10:FF:000050">
    <property type="entry name" value="Aspartic proteinase CDR1"/>
    <property type="match status" value="1"/>
</dbReference>
<evidence type="ECO:0000256" key="8">
    <source>
        <dbReference type="ARBA" id="ARBA00023180"/>
    </source>
</evidence>
<evidence type="ECO:0000256" key="1">
    <source>
        <dbReference type="ARBA" id="ARBA00004613"/>
    </source>
</evidence>
<keyword evidence="8" id="KW-0325">Glycoprotein</keyword>
<dbReference type="Pfam" id="PF14543">
    <property type="entry name" value="TAXi_N"/>
    <property type="match status" value="1"/>
</dbReference>
<dbReference type="AlphaFoldDB" id="A0AAE2CV43"/>
<keyword evidence="3" id="KW-0964">Secreted</keyword>
<reference evidence="11" key="2">
    <citation type="journal article" date="2024" name="Plant">
        <title>Genomic evolution and insights into agronomic trait innovations of Sesamum species.</title>
        <authorList>
            <person name="Miao H."/>
            <person name="Wang L."/>
            <person name="Qu L."/>
            <person name="Liu H."/>
            <person name="Sun Y."/>
            <person name="Le M."/>
            <person name="Wang Q."/>
            <person name="Wei S."/>
            <person name="Zheng Y."/>
            <person name="Lin W."/>
            <person name="Duan Y."/>
            <person name="Cao H."/>
            <person name="Xiong S."/>
            <person name="Wang X."/>
            <person name="Wei L."/>
            <person name="Li C."/>
            <person name="Ma Q."/>
            <person name="Ju M."/>
            <person name="Zhao R."/>
            <person name="Li G."/>
            <person name="Mu C."/>
            <person name="Tian Q."/>
            <person name="Mei H."/>
            <person name="Zhang T."/>
            <person name="Gao T."/>
            <person name="Zhang H."/>
        </authorList>
    </citation>
    <scope>NUCLEOTIDE SEQUENCE</scope>
    <source>
        <strain evidence="11">3651</strain>
    </source>
</reference>
<dbReference type="GO" id="GO:0006508">
    <property type="term" value="P:proteolysis"/>
    <property type="evidence" value="ECO:0007669"/>
    <property type="project" value="UniProtKB-KW"/>
</dbReference>
<dbReference type="PANTHER" id="PTHR47967:SF128">
    <property type="entry name" value="ASPARTIC PROTEINASE CDR1-LIKE"/>
    <property type="match status" value="1"/>
</dbReference>
<dbReference type="PROSITE" id="PS51767">
    <property type="entry name" value="PEPTIDASE_A1"/>
    <property type="match status" value="1"/>
</dbReference>
<dbReference type="PANTHER" id="PTHR47967">
    <property type="entry name" value="OS07G0603500 PROTEIN-RELATED"/>
    <property type="match status" value="1"/>
</dbReference>
<evidence type="ECO:0000256" key="6">
    <source>
        <dbReference type="ARBA" id="ARBA00022750"/>
    </source>
</evidence>
<protein>
    <submittedName>
        <fullName evidence="11">Aspartic proteinase CDR1</fullName>
    </submittedName>
</protein>
<dbReference type="Proteomes" id="UP001293254">
    <property type="component" value="Unassembled WGS sequence"/>
</dbReference>
<dbReference type="InterPro" id="IPR001969">
    <property type="entry name" value="Aspartic_peptidase_AS"/>
</dbReference>
<dbReference type="SUPFAM" id="SSF50630">
    <property type="entry name" value="Acid proteases"/>
    <property type="match status" value="1"/>
</dbReference>
<evidence type="ECO:0000313" key="12">
    <source>
        <dbReference type="Proteomes" id="UP001293254"/>
    </source>
</evidence>
<dbReference type="InterPro" id="IPR051708">
    <property type="entry name" value="Plant_Aspart_Prot_A1"/>
</dbReference>
<dbReference type="InterPro" id="IPR032799">
    <property type="entry name" value="TAXi_C"/>
</dbReference>
<keyword evidence="4" id="KW-0645">Protease</keyword>
<sequence length="453" mass="48338">MAFYYKPLSFILATLLLLSSISLISLSEATKNGGVTVDLIHRDSPLSPSYNPSTTHFERLRSSFRRSISRQSSLRSASFRSASKSPDAFEATLTPVGGEYLIKIGIGTPPVEILAIADTGSDLTWTQCVPCTQCYKQKAPLFDPTKTTTYRSVSCTSQQCQSLGPGSSSCDGSNGCLYQVGYGDSSYSNGDLAVETLTFDSSTTQESVAFPKVVFGCGHNNDGTFNETGSGIVGLGGGSVSIVRQLETTIGGKFSYCLTTLDSKASSKISFGPNAIVTGPNVVSTPLVQKSPSTFYYLTLEGVSVGDETLAYNSIPNSDSKASVQEGNIIIDSGTTLTLLPSSLYDELESALEKAISGNRVSDPHGQFGLCYELPSNGEFNAPPITAHFTGADLKLTQGSTFVEVEKGVVCFTFVPSQDLAIFGNLHQMNYLIGYDLENQKVNFLPTDCSQPR</sequence>
<keyword evidence="12" id="KW-1185">Reference proteome</keyword>
<evidence type="ECO:0000259" key="10">
    <source>
        <dbReference type="PROSITE" id="PS51767"/>
    </source>
</evidence>